<evidence type="ECO:0000313" key="3">
    <source>
        <dbReference type="Proteomes" id="UP000019102"/>
    </source>
</evidence>
<dbReference type="eggNOG" id="ENOG5030KEZ">
    <property type="taxonomic scope" value="Bacteria"/>
</dbReference>
<dbReference type="OrthoDB" id="4331374at2"/>
<proteinExistence type="predicted"/>
<keyword evidence="1" id="KW-1133">Transmembrane helix</keyword>
<dbReference type="RefSeq" id="WP_052000766.1">
    <property type="nucleotide sequence ID" value="NZ_BAVS01000031.1"/>
</dbReference>
<accession>W4VNP4</accession>
<feature type="transmembrane region" description="Helical" evidence="1">
    <location>
        <begin position="100"/>
        <end position="121"/>
    </location>
</feature>
<sequence length="148" mass="17127">MQLLDVEDTISHTAYIILFIWTFRSSQKELTYRSFLYIIIIGLLYDNLILAVGRFVGTGDLLEILNLGRYWIHALVTPTLVLFTYGILKLAEVNWMKSNIVKWLSVFVALLLSVIEILVVVQLELNPVWIMGFFNTYQLLQVIIPPHI</sequence>
<evidence type="ECO:0000313" key="2">
    <source>
        <dbReference type="EMBL" id="GAE94791.1"/>
    </source>
</evidence>
<evidence type="ECO:0000256" key="1">
    <source>
        <dbReference type="SAM" id="Phobius"/>
    </source>
</evidence>
<name>W4VNP4_9BACI</name>
<keyword evidence="1" id="KW-0472">Membrane</keyword>
<dbReference type="STRING" id="1298598.JCM21714_3981"/>
<feature type="transmembrane region" description="Helical" evidence="1">
    <location>
        <begin position="68"/>
        <end position="88"/>
    </location>
</feature>
<organism evidence="2 3">
    <name type="scientific">Gracilibacillus boraciitolerans JCM 21714</name>
    <dbReference type="NCBI Taxonomy" id="1298598"/>
    <lineage>
        <taxon>Bacteria</taxon>
        <taxon>Bacillati</taxon>
        <taxon>Bacillota</taxon>
        <taxon>Bacilli</taxon>
        <taxon>Bacillales</taxon>
        <taxon>Bacillaceae</taxon>
        <taxon>Gracilibacillus</taxon>
    </lineage>
</organism>
<keyword evidence="3" id="KW-1185">Reference proteome</keyword>
<dbReference type="Proteomes" id="UP000019102">
    <property type="component" value="Unassembled WGS sequence"/>
</dbReference>
<comment type="caution">
    <text evidence="2">The sequence shown here is derived from an EMBL/GenBank/DDBJ whole genome shotgun (WGS) entry which is preliminary data.</text>
</comment>
<dbReference type="EMBL" id="BAVS01000031">
    <property type="protein sequence ID" value="GAE94791.1"/>
    <property type="molecule type" value="Genomic_DNA"/>
</dbReference>
<gene>
    <name evidence="2" type="ORF">JCM21714_3981</name>
</gene>
<reference evidence="2 3" key="1">
    <citation type="journal article" date="2014" name="Genome Announc.">
        <title>Draft Genome Sequence of the Boron-Tolerant and Moderately Halotolerant Bacterium Gracilibacillus boraciitolerans JCM 21714T.</title>
        <authorList>
            <person name="Ahmed I."/>
            <person name="Oshima K."/>
            <person name="Suda W."/>
            <person name="Kitamura K."/>
            <person name="Iida T."/>
            <person name="Ohmori Y."/>
            <person name="Fujiwara T."/>
            <person name="Hattori M."/>
            <person name="Ohkuma M."/>
        </authorList>
    </citation>
    <scope>NUCLEOTIDE SEQUENCE [LARGE SCALE GENOMIC DNA]</scope>
    <source>
        <strain evidence="2 3">JCM 21714</strain>
    </source>
</reference>
<keyword evidence="1" id="KW-0812">Transmembrane</keyword>
<protein>
    <submittedName>
        <fullName evidence="2">Uncharacterized protein</fullName>
    </submittedName>
</protein>
<feature type="transmembrane region" description="Helical" evidence="1">
    <location>
        <begin position="35"/>
        <end position="56"/>
    </location>
</feature>
<feature type="transmembrane region" description="Helical" evidence="1">
    <location>
        <begin position="6"/>
        <end position="23"/>
    </location>
</feature>
<dbReference type="AlphaFoldDB" id="W4VNP4"/>